<keyword evidence="1 3" id="KW-0805">Transcription regulation</keyword>
<accession>U3U5C0</accession>
<organism evidence="4 5">
    <name type="scientific">Candidatus Pantoea carbekii</name>
    <dbReference type="NCBI Taxonomy" id="1235990"/>
    <lineage>
        <taxon>Bacteria</taxon>
        <taxon>Pseudomonadati</taxon>
        <taxon>Pseudomonadota</taxon>
        <taxon>Gammaproteobacteria</taxon>
        <taxon>Enterobacterales</taxon>
        <taxon>Erwiniaceae</taxon>
        <taxon>Pantoea</taxon>
    </lineage>
</organism>
<dbReference type="STRING" id="1235990.BMSBPS_0533"/>
<proteinExistence type="inferred from homology"/>
<evidence type="ECO:0000313" key="5">
    <source>
        <dbReference type="Proteomes" id="UP000016900"/>
    </source>
</evidence>
<dbReference type="Pfam" id="PF04353">
    <property type="entry name" value="Rsd_AlgQ"/>
    <property type="match status" value="1"/>
</dbReference>
<keyword evidence="5" id="KW-1185">Reference proteome</keyword>
<reference evidence="4 5" key="1">
    <citation type="submission" date="2012-10" db="EMBL/GenBank/DDBJ databases">
        <title>Genome sequence of the symbiont of the pentatomidae stink bug Halyomorpha halys.</title>
        <authorList>
            <person name="Kobayashi H."/>
            <person name="Fujii-Muramatsu R."/>
            <person name="Takeishi K."/>
            <person name="Noda H."/>
        </authorList>
    </citation>
    <scope>NUCLEOTIDE SEQUENCE [LARGE SCALE GENOMIC DNA]</scope>
</reference>
<dbReference type="AlphaFoldDB" id="U3U5C0"/>
<dbReference type="OrthoDB" id="5567237at2"/>
<comment type="similarity">
    <text evidence="3">Belongs to the Rsd/AlgQ family.</text>
</comment>
<dbReference type="Gene3D" id="1.20.120.1370">
    <property type="entry name" value="Regulator of RNA polymerase sigma(70) subunit, domain 4"/>
    <property type="match status" value="1"/>
</dbReference>
<evidence type="ECO:0000256" key="2">
    <source>
        <dbReference type="ARBA" id="ARBA00023163"/>
    </source>
</evidence>
<dbReference type="PATRIC" id="fig|1235990.3.peg.66"/>
<name>U3U5C0_9GAMM</name>
<dbReference type="RefSeq" id="WP_022564054.1">
    <property type="nucleotide sequence ID" value="NZ_CP010907.1"/>
</dbReference>
<dbReference type="KEGG" id="pck:BMSBPS_0533"/>
<dbReference type="InterPro" id="IPR007448">
    <property type="entry name" value="Sigma70_reg_Rsd_AlgQ"/>
</dbReference>
<protein>
    <submittedName>
        <fullName evidence="4">Uncharacterized protein</fullName>
    </submittedName>
</protein>
<dbReference type="EMBL" id="AP012554">
    <property type="protein sequence ID" value="BAO00035.1"/>
    <property type="molecule type" value="Genomic_DNA"/>
</dbReference>
<gene>
    <name evidence="4" type="ORF">HHS_00650</name>
</gene>
<sequence>MFTQLINLIEYVGNNNQLVRSWLYIRQKLLKTYYNVIGIKTKKTIFSVLNEKALDTFCYLLLDYLSIGHFSIYERIIKNYQLHSVTQMYNFLQKNTACLMQLYDKFLHQPIDYKSYMTFNHALSKVGEILESRFVIEDLLIQFFWNKKSKQTVIINKSKIAHLA</sequence>
<dbReference type="Proteomes" id="UP000016900">
    <property type="component" value="Chromosome"/>
</dbReference>
<dbReference type="KEGG" id="hhs:HHS_00650"/>
<dbReference type="InterPro" id="IPR038309">
    <property type="entry name" value="Rsd/AlgQ_sf"/>
</dbReference>
<evidence type="ECO:0000313" key="4">
    <source>
        <dbReference type="EMBL" id="BAO00035.1"/>
    </source>
</evidence>
<keyword evidence="2 3" id="KW-0804">Transcription</keyword>
<evidence type="ECO:0000256" key="3">
    <source>
        <dbReference type="RuleBase" id="RU004409"/>
    </source>
</evidence>
<evidence type="ECO:0000256" key="1">
    <source>
        <dbReference type="ARBA" id="ARBA00023015"/>
    </source>
</evidence>
<dbReference type="eggNOG" id="COG3160">
    <property type="taxonomic scope" value="Bacteria"/>
</dbReference>
<dbReference type="GO" id="GO:0006355">
    <property type="term" value="P:regulation of DNA-templated transcription"/>
    <property type="evidence" value="ECO:0007669"/>
    <property type="project" value="InterPro"/>
</dbReference>